<evidence type="ECO:0000313" key="3">
    <source>
        <dbReference type="Proteomes" id="UP000745764"/>
    </source>
</evidence>
<dbReference type="Proteomes" id="UP000745764">
    <property type="component" value="Unassembled WGS sequence"/>
</dbReference>
<gene>
    <name evidence="2" type="ORF">AWRI4620_LOCUS5151</name>
</gene>
<evidence type="ECO:0000313" key="2">
    <source>
        <dbReference type="EMBL" id="CAD0110896.1"/>
    </source>
</evidence>
<feature type="compositionally biased region" description="Low complexity" evidence="1">
    <location>
        <begin position="93"/>
        <end position="107"/>
    </location>
</feature>
<keyword evidence="3" id="KW-1185">Reference proteome</keyword>
<comment type="caution">
    <text evidence="2">The sequence shown here is derived from an EMBL/GenBank/DDBJ whole genome shotgun (WGS) entry which is preliminary data.</text>
</comment>
<organism evidence="2 3">
    <name type="scientific">Aureobasidium uvarum</name>
    <dbReference type="NCBI Taxonomy" id="2773716"/>
    <lineage>
        <taxon>Eukaryota</taxon>
        <taxon>Fungi</taxon>
        <taxon>Dikarya</taxon>
        <taxon>Ascomycota</taxon>
        <taxon>Pezizomycotina</taxon>
        <taxon>Dothideomycetes</taxon>
        <taxon>Dothideomycetidae</taxon>
        <taxon>Dothideales</taxon>
        <taxon>Saccotheciaceae</taxon>
        <taxon>Aureobasidium</taxon>
    </lineage>
</organism>
<accession>A0A9N8PTD2</accession>
<feature type="region of interest" description="Disordered" evidence="1">
    <location>
        <begin position="93"/>
        <end position="162"/>
    </location>
</feature>
<evidence type="ECO:0000256" key="1">
    <source>
        <dbReference type="SAM" id="MobiDB-lite"/>
    </source>
</evidence>
<name>A0A9N8PTD2_9PEZI</name>
<sequence length="162" mass="17552">MTGIEVGNSCKDPAAETLVGKFGSRGDGQPKVGQRAVQEAMRRVQEGDSQTRIQRTLPQHQARFEGHTPIKFEALRTVNAGAVVSTSSLVTASDETQSTNTTLQQQQKLVSSTADTGPQGVVEDEDEDAEYEVEELQRCCSTDVPRRPPGPVQQRVSLEPST</sequence>
<dbReference type="AlphaFoldDB" id="A0A9N8PTD2"/>
<dbReference type="EMBL" id="CAINUL010000008">
    <property type="protein sequence ID" value="CAD0110896.1"/>
    <property type="molecule type" value="Genomic_DNA"/>
</dbReference>
<reference evidence="2" key="1">
    <citation type="submission" date="2020-06" db="EMBL/GenBank/DDBJ databases">
        <authorList>
            <person name="Onetto C."/>
        </authorList>
    </citation>
    <scope>NUCLEOTIDE SEQUENCE</scope>
</reference>
<dbReference type="OrthoDB" id="10577516at2759"/>
<feature type="compositionally biased region" description="Acidic residues" evidence="1">
    <location>
        <begin position="122"/>
        <end position="134"/>
    </location>
</feature>
<protein>
    <submittedName>
        <fullName evidence="2">Uncharacterized protein</fullName>
    </submittedName>
</protein>
<proteinExistence type="predicted"/>